<evidence type="ECO:0000256" key="5">
    <source>
        <dbReference type="ARBA" id="ARBA00023002"/>
    </source>
</evidence>
<proteinExistence type="inferred from homology"/>
<comment type="similarity">
    <text evidence="2">Belongs to the MSOX/MTOX family.</text>
</comment>
<evidence type="ECO:0000259" key="7">
    <source>
        <dbReference type="Pfam" id="PF13472"/>
    </source>
</evidence>
<comment type="caution">
    <text evidence="8">The sequence shown here is derived from an EMBL/GenBank/DDBJ whole genome shotgun (WGS) entry which is preliminary data.</text>
</comment>
<dbReference type="OrthoDB" id="2219495at2759"/>
<evidence type="ECO:0000256" key="3">
    <source>
        <dbReference type="ARBA" id="ARBA00022630"/>
    </source>
</evidence>
<evidence type="ECO:0000256" key="1">
    <source>
        <dbReference type="ARBA" id="ARBA00001974"/>
    </source>
</evidence>
<name>A0A218Z796_9HELO</name>
<dbReference type="PANTHER" id="PTHR10961:SF46">
    <property type="entry name" value="PEROXISOMAL SARCOSINE OXIDASE"/>
    <property type="match status" value="1"/>
</dbReference>
<dbReference type="InterPro" id="IPR013830">
    <property type="entry name" value="SGNH_hydro"/>
</dbReference>
<dbReference type="Gene3D" id="3.40.50.1110">
    <property type="entry name" value="SGNH hydrolase"/>
    <property type="match status" value="1"/>
</dbReference>
<evidence type="ECO:0000259" key="6">
    <source>
        <dbReference type="Pfam" id="PF01266"/>
    </source>
</evidence>
<keyword evidence="5" id="KW-0560">Oxidoreductase</keyword>
<dbReference type="AlphaFoldDB" id="A0A218Z796"/>
<keyword evidence="9" id="KW-1185">Reference proteome</keyword>
<evidence type="ECO:0000256" key="4">
    <source>
        <dbReference type="ARBA" id="ARBA00022827"/>
    </source>
</evidence>
<dbReference type="GO" id="GO:0008115">
    <property type="term" value="F:sarcosine oxidase activity"/>
    <property type="evidence" value="ECO:0007669"/>
    <property type="project" value="TreeGrafter"/>
</dbReference>
<dbReference type="PANTHER" id="PTHR10961">
    <property type="entry name" value="PEROXISOMAL SARCOSINE OXIDASE"/>
    <property type="match status" value="1"/>
</dbReference>
<dbReference type="SUPFAM" id="SSF51905">
    <property type="entry name" value="FAD/NAD(P)-binding domain"/>
    <property type="match status" value="1"/>
</dbReference>
<organism evidence="8 9">
    <name type="scientific">Diplocarpon coronariae</name>
    <dbReference type="NCBI Taxonomy" id="2795749"/>
    <lineage>
        <taxon>Eukaryota</taxon>
        <taxon>Fungi</taxon>
        <taxon>Dikarya</taxon>
        <taxon>Ascomycota</taxon>
        <taxon>Pezizomycotina</taxon>
        <taxon>Leotiomycetes</taxon>
        <taxon>Helotiales</taxon>
        <taxon>Drepanopezizaceae</taxon>
        <taxon>Diplocarpon</taxon>
    </lineage>
</organism>
<evidence type="ECO:0000313" key="8">
    <source>
        <dbReference type="EMBL" id="OWP03951.1"/>
    </source>
</evidence>
<reference evidence="8 9" key="1">
    <citation type="submission" date="2017-04" db="EMBL/GenBank/DDBJ databases">
        <title>Draft genome sequence of Marssonina coronaria NL1: causal agent of apple blotch.</title>
        <authorList>
            <person name="Cheng Q."/>
        </authorList>
    </citation>
    <scope>NUCLEOTIDE SEQUENCE [LARGE SCALE GENOMIC DNA]</scope>
    <source>
        <strain evidence="8 9">NL1</strain>
    </source>
</reference>
<evidence type="ECO:0000256" key="2">
    <source>
        <dbReference type="ARBA" id="ARBA00010989"/>
    </source>
</evidence>
<dbReference type="Pfam" id="PF13472">
    <property type="entry name" value="Lipase_GDSL_2"/>
    <property type="match status" value="1"/>
</dbReference>
<dbReference type="Gene3D" id="3.30.9.10">
    <property type="entry name" value="D-Amino Acid Oxidase, subunit A, domain 2"/>
    <property type="match status" value="1"/>
</dbReference>
<keyword evidence="3" id="KW-0285">Flavoprotein</keyword>
<dbReference type="GO" id="GO:0004657">
    <property type="term" value="F:proline dehydrogenase activity"/>
    <property type="evidence" value="ECO:0007669"/>
    <property type="project" value="TreeGrafter"/>
</dbReference>
<accession>A0A218Z796</accession>
<dbReference type="SUPFAM" id="SSF52266">
    <property type="entry name" value="SGNH hydrolase"/>
    <property type="match status" value="1"/>
</dbReference>
<dbReference type="InterPro" id="IPR036514">
    <property type="entry name" value="SGNH_hydro_sf"/>
</dbReference>
<dbReference type="GO" id="GO:0050660">
    <property type="term" value="F:flavin adenine dinucleotide binding"/>
    <property type="evidence" value="ECO:0007669"/>
    <property type="project" value="InterPro"/>
</dbReference>
<dbReference type="EMBL" id="MZNU01000153">
    <property type="protein sequence ID" value="OWP03951.1"/>
    <property type="molecule type" value="Genomic_DNA"/>
</dbReference>
<feature type="domain" description="SGNH hydrolase-type esterase" evidence="7">
    <location>
        <begin position="468"/>
        <end position="645"/>
    </location>
</feature>
<feature type="domain" description="FAD dependent oxidoreductase" evidence="6">
    <location>
        <begin position="10"/>
        <end position="392"/>
    </location>
</feature>
<gene>
    <name evidence="8" type="ORF">B2J93_4515</name>
</gene>
<comment type="cofactor">
    <cofactor evidence="1">
        <name>FAD</name>
        <dbReference type="ChEBI" id="CHEBI:57692"/>
    </cofactor>
</comment>
<dbReference type="InterPro" id="IPR006076">
    <property type="entry name" value="FAD-dep_OxRdtase"/>
</dbReference>
<dbReference type="InterPro" id="IPR045170">
    <property type="entry name" value="MTOX"/>
</dbReference>
<dbReference type="STRING" id="503106.A0A218Z796"/>
<evidence type="ECO:0008006" key="10">
    <source>
        <dbReference type="Google" id="ProtNLM"/>
    </source>
</evidence>
<dbReference type="InParanoid" id="A0A218Z796"/>
<keyword evidence="4" id="KW-0274">FAD</keyword>
<dbReference type="GO" id="GO:0050031">
    <property type="term" value="F:L-pipecolate oxidase activity"/>
    <property type="evidence" value="ECO:0007669"/>
    <property type="project" value="TreeGrafter"/>
</dbReference>
<evidence type="ECO:0000313" key="9">
    <source>
        <dbReference type="Proteomes" id="UP000242519"/>
    </source>
</evidence>
<dbReference type="InterPro" id="IPR036188">
    <property type="entry name" value="FAD/NAD-bd_sf"/>
</dbReference>
<sequence>MATPSIPKSVLILGHGVFGLSTAYALSLRPSFANTSITLLDRSPFPSPDGSSIDTSRIIRADYHDAAYAGLAAAAQIIWRRQGPDDLGGEGRYTESGLVLVAQEGEDGEEYVQHSLDNVKCLAKHAGQEDSVQEFKVREEIDAAFGAGGGSGDWGYINRRSGWADAEAGMVWLRKKVEASGKVEFRQGEVKSLVKDGRSVTGAELASGEIVSAELVIVATGAWTGKLVDLRGRAQATGQVLCYLDITEEEQERLSKCPVLLNMSTGMFIIPPAKRVLKVARHGFGLANPTKIPSPETSSETITISLPKTQYDDPHLWVPGEGEMACRQALREMIPSLAERPFTSSKICWYTDTPQGDFIITYHPDYEGLFLATGGSGHGYKFLPVIGDLIVDCVEGKCPPEFKEKWAWPKECVDVVVTQDGSRGGKPAFASPVELLSTPALEKRSSHGQTENSRLEARDALDLRVVIIGASIARGYGSTDGNGFRAGLRTGLAKPNNKVTMVGTQRAGNMFDNQCEAYEGRRIDEVTANVKRNLPQFKPGPNIALIHLGSNDISQKFETWTMHERISGLIDYVCKTLPEAHVFVSTLLPNTEIEAGIVEYNKKLRTVVDSQRKLGRRVYLADVHTSELTPGDMYDSIHPNNNGYAKMANIYSRVILDVLQSLGSNPLAIVPAIRTAQPVLDTSTNTTNTTSGPTLSTPIPLPTYVQGGAGSIYRQPRSGSVAGSMILQLSLILACAVPLLT</sequence>
<dbReference type="Pfam" id="PF01266">
    <property type="entry name" value="DAO"/>
    <property type="match status" value="1"/>
</dbReference>
<dbReference type="Gene3D" id="3.50.50.60">
    <property type="entry name" value="FAD/NAD(P)-binding domain"/>
    <property type="match status" value="1"/>
</dbReference>
<protein>
    <recommendedName>
        <fullName evidence="10">FAD dependent oxidoreductase domain-containing protein</fullName>
    </recommendedName>
</protein>
<dbReference type="Proteomes" id="UP000242519">
    <property type="component" value="Unassembled WGS sequence"/>
</dbReference>